<gene>
    <name evidence="1" type="ORF">FB559_7769</name>
</gene>
<comment type="caution">
    <text evidence="1">The sequence shown here is derived from an EMBL/GenBank/DDBJ whole genome shotgun (WGS) entry which is preliminary data.</text>
</comment>
<proteinExistence type="predicted"/>
<protein>
    <submittedName>
        <fullName evidence="1">Uncharacterized protein</fullName>
    </submittedName>
</protein>
<keyword evidence="2" id="KW-1185">Reference proteome</keyword>
<evidence type="ECO:0000313" key="1">
    <source>
        <dbReference type="EMBL" id="TQL90465.1"/>
    </source>
</evidence>
<sequence length="520" mass="54695">MHFRSLVASGLAGVVVICATACGGTSRTADVKAAELPRAMSRSVSSDGCRGVSVGPARAMVDTATAKRLGLDIWPDTALGVIRDGDDRYRFLSTGTPGGRPPQQVIVTSGTLSDPVAGGVVSERPVTNVPAGYDYAGGGPIYRDPASGLVLEMLHLERPYADDPGQFYTELHLGRFDPATGSVTRLGAIVSPHASFELAGRSKTTIDIGVSSLSVVTAGSTKYLYVYFPDASADASGKIAFSGLSVARAPLDDVLSAAKNGQVTGWSKYANGGWEQPGLGGASSDLTPGQPMAWHPDVARDESVSIMVAGVSPREMVLADSADGVTGWSAQHPLFRDTAYYDAYPTVVGSGSDPAHPGSAFFVYYTQWQSSSPDWSKARLMRRSVTCTEGLTAAKVPFVRYSDGTRHQVTTGPVAGAGYHEEARWNLLTAQTPGTIPLYGCLNGAADYYVSTDAGCGGTQYSILQTEGWIYTDPPEAPSTALYRCYIRSLGDHFVSTRSDCEAPGNPDVAPEGRLGYALT</sequence>
<evidence type="ECO:0000313" key="2">
    <source>
        <dbReference type="Proteomes" id="UP000316096"/>
    </source>
</evidence>
<name>A0A543C073_9ACTN</name>
<dbReference type="EMBL" id="VFOZ01000002">
    <property type="protein sequence ID" value="TQL90465.1"/>
    <property type="molecule type" value="Genomic_DNA"/>
</dbReference>
<dbReference type="Proteomes" id="UP000316096">
    <property type="component" value="Unassembled WGS sequence"/>
</dbReference>
<reference evidence="1 2" key="1">
    <citation type="submission" date="2019-06" db="EMBL/GenBank/DDBJ databases">
        <title>Sequencing the genomes of 1000 actinobacteria strains.</title>
        <authorList>
            <person name="Klenk H.-P."/>
        </authorList>
    </citation>
    <scope>NUCLEOTIDE SEQUENCE [LARGE SCALE GENOMIC DNA]</scope>
    <source>
        <strain evidence="1 2">DSM 102200</strain>
    </source>
</reference>
<organism evidence="1 2">
    <name type="scientific">Actinoallomurus bryophytorum</name>
    <dbReference type="NCBI Taxonomy" id="1490222"/>
    <lineage>
        <taxon>Bacteria</taxon>
        <taxon>Bacillati</taxon>
        <taxon>Actinomycetota</taxon>
        <taxon>Actinomycetes</taxon>
        <taxon>Streptosporangiales</taxon>
        <taxon>Thermomonosporaceae</taxon>
        <taxon>Actinoallomurus</taxon>
    </lineage>
</organism>
<accession>A0A543C073</accession>
<dbReference type="AlphaFoldDB" id="A0A543C073"/>